<dbReference type="AlphaFoldDB" id="A0A5M8RQY8"/>
<comment type="caution">
    <text evidence="1">The sequence shown here is derived from an EMBL/GenBank/DDBJ whole genome shotgun (WGS) entry which is preliminary data.</text>
</comment>
<gene>
    <name evidence="1" type="ORF">DX927_06450</name>
</gene>
<protein>
    <submittedName>
        <fullName evidence="1">Uncharacterized protein</fullName>
    </submittedName>
</protein>
<dbReference type="EMBL" id="QSND01000002">
    <property type="protein sequence ID" value="KAA6450509.1"/>
    <property type="molecule type" value="Genomic_DNA"/>
</dbReference>
<sequence length="241" mass="27324">MTKFKEMQASYEQMETVRKQAKDIVLEAKTSYREELSGITNDRMLSEEGKQQAKEQLSQRYRDIFLGEMMKMKDKATEAADKTIDLATKILLEDPAQPEETELAMFNQKLADLKTSLLLAPNPERGVESLKAFIEETSDPYLAKQLQAEFHDMAASIVKDGSASEKVKLNDLYTRLKSKSMTDEQKRAETLQGLAKAGRDSDLLLDGGVHHNAIKELLGPETAMYANKPHEYFDRMIDEHS</sequence>
<evidence type="ECO:0000313" key="2">
    <source>
        <dbReference type="Proteomes" id="UP000324326"/>
    </source>
</evidence>
<name>A0A5M8RQY8_9BACI</name>
<organism evidence="1 2">
    <name type="scientific">Bacillus swezeyi</name>
    <dbReference type="NCBI Taxonomy" id="1925020"/>
    <lineage>
        <taxon>Bacteria</taxon>
        <taxon>Bacillati</taxon>
        <taxon>Bacillota</taxon>
        <taxon>Bacilli</taxon>
        <taxon>Bacillales</taxon>
        <taxon>Bacillaceae</taxon>
        <taxon>Bacillus</taxon>
    </lineage>
</organism>
<proteinExistence type="predicted"/>
<reference evidence="1 2" key="1">
    <citation type="submission" date="2018-08" db="EMBL/GenBank/DDBJ databases">
        <title>Bacillus phenotypic plasticity.</title>
        <authorList>
            <person name="Hurtado E."/>
        </authorList>
    </citation>
    <scope>NUCLEOTIDE SEQUENCE [LARGE SCALE GENOMIC DNA]</scope>
    <source>
        <strain evidence="1 2">427</strain>
    </source>
</reference>
<accession>A0A5M8RQY8</accession>
<dbReference type="Proteomes" id="UP000324326">
    <property type="component" value="Unassembled WGS sequence"/>
</dbReference>
<dbReference type="RefSeq" id="WP_150149761.1">
    <property type="nucleotide sequence ID" value="NZ_QSND01000002.1"/>
</dbReference>
<evidence type="ECO:0000313" key="1">
    <source>
        <dbReference type="EMBL" id="KAA6450509.1"/>
    </source>
</evidence>